<comment type="domain">
    <text evidence="5">The PPC domain mediates interactions between AHL proteins.</text>
</comment>
<dbReference type="OrthoDB" id="1588495at2759"/>
<dbReference type="GO" id="GO:0003680">
    <property type="term" value="F:minor groove of adenine-thymine-rich DNA binding"/>
    <property type="evidence" value="ECO:0007669"/>
    <property type="project" value="UniProtKB-UniRule"/>
</dbReference>
<dbReference type="GO" id="GO:0005634">
    <property type="term" value="C:nucleus"/>
    <property type="evidence" value="ECO:0007669"/>
    <property type="project" value="UniProtKB-SubCell"/>
</dbReference>
<keyword evidence="3 5" id="KW-0804">Transcription</keyword>
<dbReference type="CDD" id="cd11378">
    <property type="entry name" value="DUF296"/>
    <property type="match status" value="1"/>
</dbReference>
<evidence type="ECO:0000313" key="8">
    <source>
        <dbReference type="Proteomes" id="UP000447434"/>
    </source>
</evidence>
<evidence type="ECO:0000256" key="1">
    <source>
        <dbReference type="ARBA" id="ARBA00023015"/>
    </source>
</evidence>
<dbReference type="AlphaFoldDB" id="A0A6A4P2F1"/>
<keyword evidence="4 5" id="KW-0539">Nucleus</keyword>
<comment type="function">
    <text evidence="5">Transcription factor that specifically binds AT-rich DNA sequences related to the nuclear matrix attachment regions (MARs).</text>
</comment>
<dbReference type="Gene3D" id="3.30.1330.80">
    <property type="entry name" value="Hypothetical protein, similar to alpha- acetolactate decarboxylase, domain 2"/>
    <property type="match status" value="1"/>
</dbReference>
<sequence length="175" mass="19061">MPDFTAYVVTVAPRENVVTKIISIFEEMSPETVTVLSATGQVSTVVIFGFGGTVTYKGNFDILSLCGQCMCTKVSNSEEGKNVMLASSLSAPDGNVFGGVLESAMIAATPVEGSSSKRESINKAREPTHLDLLKLDVVKIHPGLHQYQDLYQKQHLYNKLWSTIHYSVGRQNICS</sequence>
<proteinExistence type="predicted"/>
<gene>
    <name evidence="7" type="ORF">Lalb_Chr19g0136191</name>
</gene>
<protein>
    <recommendedName>
        <fullName evidence="5">AT-hook motif nuclear-localized protein</fullName>
    </recommendedName>
</protein>
<keyword evidence="2 5" id="KW-0238">DNA-binding</keyword>
<dbReference type="InterPro" id="IPR039605">
    <property type="entry name" value="AHL"/>
</dbReference>
<evidence type="ECO:0000256" key="3">
    <source>
        <dbReference type="ARBA" id="ARBA00023163"/>
    </source>
</evidence>
<accession>A0A6A4P2F1</accession>
<keyword evidence="8" id="KW-1185">Reference proteome</keyword>
<dbReference type="PANTHER" id="PTHR31500">
    <property type="entry name" value="AT-HOOK MOTIF NUCLEAR-LOCALIZED PROTEIN 9"/>
    <property type="match status" value="1"/>
</dbReference>
<dbReference type="Pfam" id="PF03479">
    <property type="entry name" value="PCC"/>
    <property type="match status" value="1"/>
</dbReference>
<evidence type="ECO:0000256" key="5">
    <source>
        <dbReference type="RuleBase" id="RU367031"/>
    </source>
</evidence>
<organism evidence="7 8">
    <name type="scientific">Lupinus albus</name>
    <name type="common">White lupine</name>
    <name type="synonym">Lupinus termis</name>
    <dbReference type="NCBI Taxonomy" id="3870"/>
    <lineage>
        <taxon>Eukaryota</taxon>
        <taxon>Viridiplantae</taxon>
        <taxon>Streptophyta</taxon>
        <taxon>Embryophyta</taxon>
        <taxon>Tracheophyta</taxon>
        <taxon>Spermatophyta</taxon>
        <taxon>Magnoliopsida</taxon>
        <taxon>eudicotyledons</taxon>
        <taxon>Gunneridae</taxon>
        <taxon>Pentapetalae</taxon>
        <taxon>rosids</taxon>
        <taxon>fabids</taxon>
        <taxon>Fabales</taxon>
        <taxon>Fabaceae</taxon>
        <taxon>Papilionoideae</taxon>
        <taxon>50 kb inversion clade</taxon>
        <taxon>genistoids sensu lato</taxon>
        <taxon>core genistoids</taxon>
        <taxon>Genisteae</taxon>
        <taxon>Lupinus</taxon>
    </lineage>
</organism>
<comment type="caution">
    <text evidence="7">The sequence shown here is derived from an EMBL/GenBank/DDBJ whole genome shotgun (WGS) entry which is preliminary data.</text>
</comment>
<dbReference type="InterPro" id="IPR005175">
    <property type="entry name" value="PPC_dom"/>
</dbReference>
<evidence type="ECO:0000313" key="7">
    <source>
        <dbReference type="EMBL" id="KAE9593098.1"/>
    </source>
</evidence>
<reference evidence="8" key="1">
    <citation type="journal article" date="2020" name="Nat. Commun.">
        <title>Genome sequence of the cluster root forming white lupin.</title>
        <authorList>
            <person name="Hufnagel B."/>
            <person name="Marques A."/>
            <person name="Soriano A."/>
            <person name="Marques L."/>
            <person name="Divol F."/>
            <person name="Doumas P."/>
            <person name="Sallet E."/>
            <person name="Mancinotti D."/>
            <person name="Carrere S."/>
            <person name="Marande W."/>
            <person name="Arribat S."/>
            <person name="Keller J."/>
            <person name="Huneau C."/>
            <person name="Blein T."/>
            <person name="Aime D."/>
            <person name="Laguerre M."/>
            <person name="Taylor J."/>
            <person name="Schubert V."/>
            <person name="Nelson M."/>
            <person name="Geu-Flores F."/>
            <person name="Crespi M."/>
            <person name="Gallardo-Guerrero K."/>
            <person name="Delaux P.-M."/>
            <person name="Salse J."/>
            <person name="Berges H."/>
            <person name="Guyot R."/>
            <person name="Gouzy J."/>
            <person name="Peret B."/>
        </authorList>
    </citation>
    <scope>NUCLEOTIDE SEQUENCE [LARGE SCALE GENOMIC DNA]</scope>
    <source>
        <strain evidence="8">cv. Amiga</strain>
    </source>
</reference>
<dbReference type="PROSITE" id="PS51742">
    <property type="entry name" value="PPC"/>
    <property type="match status" value="1"/>
</dbReference>
<evidence type="ECO:0000256" key="2">
    <source>
        <dbReference type="ARBA" id="ARBA00023125"/>
    </source>
</evidence>
<dbReference type="PANTHER" id="PTHR31500:SF45">
    <property type="entry name" value="AT-HOOK MOTIF NUCLEAR-LOCALIZED PROTEIN"/>
    <property type="match status" value="1"/>
</dbReference>
<evidence type="ECO:0000259" key="6">
    <source>
        <dbReference type="PROSITE" id="PS51742"/>
    </source>
</evidence>
<feature type="domain" description="PPC" evidence="6">
    <location>
        <begin position="1"/>
        <end position="136"/>
    </location>
</feature>
<name>A0A6A4P2F1_LUPAL</name>
<evidence type="ECO:0000256" key="4">
    <source>
        <dbReference type="ARBA" id="ARBA00023242"/>
    </source>
</evidence>
<dbReference type="EMBL" id="WOCE01000019">
    <property type="protein sequence ID" value="KAE9593098.1"/>
    <property type="molecule type" value="Genomic_DNA"/>
</dbReference>
<keyword evidence="1 5" id="KW-0805">Transcription regulation</keyword>
<dbReference type="Proteomes" id="UP000447434">
    <property type="component" value="Chromosome 19"/>
</dbReference>
<comment type="subcellular location">
    <subcellularLocation>
        <location evidence="5">Nucleus</location>
    </subcellularLocation>
</comment>
<dbReference type="SUPFAM" id="SSF117856">
    <property type="entry name" value="AF0104/ALDC/Ptd012-like"/>
    <property type="match status" value="1"/>
</dbReference>